<keyword evidence="3" id="KW-0804">Transcription</keyword>
<dbReference type="AlphaFoldDB" id="A0A8E0R024"/>
<keyword evidence="1" id="KW-0805">Transcription regulation</keyword>
<keyword evidence="2" id="KW-0238">DNA-binding</keyword>
<accession>A0A8E0R024</accession>
<evidence type="ECO:0000256" key="4">
    <source>
        <dbReference type="ARBA" id="ARBA00023242"/>
    </source>
</evidence>
<dbReference type="GO" id="GO:0000981">
    <property type="term" value="F:DNA-binding transcription factor activity, RNA polymerase II-specific"/>
    <property type="evidence" value="ECO:0007669"/>
    <property type="project" value="InterPro"/>
</dbReference>
<evidence type="ECO:0000256" key="2">
    <source>
        <dbReference type="ARBA" id="ARBA00023125"/>
    </source>
</evidence>
<feature type="domain" description="Zn(2)-C6 fungal-type" evidence="6">
    <location>
        <begin position="10"/>
        <end position="38"/>
    </location>
</feature>
<proteinExistence type="predicted"/>
<dbReference type="GO" id="GO:0008270">
    <property type="term" value="F:zinc ion binding"/>
    <property type="evidence" value="ECO:0007669"/>
    <property type="project" value="InterPro"/>
</dbReference>
<dbReference type="GeneID" id="66996392"/>
<dbReference type="Pfam" id="PF00172">
    <property type="entry name" value="Zn_clus"/>
    <property type="match status" value="1"/>
</dbReference>
<dbReference type="SMART" id="SM00066">
    <property type="entry name" value="GAL4"/>
    <property type="match status" value="1"/>
</dbReference>
<dbReference type="Proteomes" id="UP000036893">
    <property type="component" value="Unassembled WGS sequence"/>
</dbReference>
<comment type="caution">
    <text evidence="7">The sequence shown here is derived from an EMBL/GenBank/DDBJ whole genome shotgun (WGS) entry which is preliminary data.</text>
</comment>
<evidence type="ECO:0000259" key="6">
    <source>
        <dbReference type="PROSITE" id="PS50048"/>
    </source>
</evidence>
<dbReference type="EMBL" id="BBXM02000007">
    <property type="protein sequence ID" value="GIC92449.1"/>
    <property type="molecule type" value="Genomic_DNA"/>
</dbReference>
<dbReference type="InterPro" id="IPR036864">
    <property type="entry name" value="Zn2-C6_fun-type_DNA-bd_sf"/>
</dbReference>
<sequence>MGGVRGKSQGCGTCRARKIACGQERPRCSQCVKSNRQCAGYQRDKVFVLVQPGAKESTRTNRQDIAKINPNPFDQGPGHEIIMSCNIRQQLLDAFIGRCLPHPRFRTRSWYKPWLFLLADIPTRSKALEFSTLAISSAVIGRRFNDSALIHQSLRAYTRALREMQKALWSGTLVREDETLASCLVLSLYELMECPDNGADAYQSHCKGYLSLVKARGMHAHTDGIGHDLFVGVRLQGILDAIGNRVPNFICDPVWCKDPWASRPKRMADRIADCLARMPSILQRYDQLSSLHRKEILDSTYGLVEECMRTDQTLEDIYEDLRLQLEGPLYWPVLSPLFKDSGHDQGLFPVIYDFPDLRTATLLMLYWATKAMLWATLSNLYDVIHLQEVHGITVPIVEVTSEKHEPSPSNDEQTSTERNAPTMGDGKNYLRMARNVCQSLEYCLQEDMSLLGMLAASVPVIITVWAIRYRHNDEAELAWLMGASQRMRQGLRMWTYI</sequence>
<reference evidence="7" key="2">
    <citation type="submission" date="2021-01" db="EMBL/GenBank/DDBJ databases">
        <title>Pan-genome distribution and transcriptional activeness of fungal secondary metabolism genes in Aspergillus section Fumigati.</title>
        <authorList>
            <person name="Takahashi H."/>
            <person name="Umemura M."/>
            <person name="Ninomiya A."/>
            <person name="Kusuya Y."/>
            <person name="Urayama S."/>
            <person name="Shimizu M."/>
            <person name="Watanabe A."/>
            <person name="Kamei K."/>
            <person name="Yaguchi T."/>
            <person name="Hagiwara D."/>
        </authorList>
    </citation>
    <scope>NUCLEOTIDE SEQUENCE</scope>
    <source>
        <strain evidence="7">IFM 46973</strain>
    </source>
</reference>
<dbReference type="PROSITE" id="PS50048">
    <property type="entry name" value="ZN2_CY6_FUNGAL_2"/>
    <property type="match status" value="1"/>
</dbReference>
<dbReference type="InterPro" id="IPR021858">
    <property type="entry name" value="Fun_TF"/>
</dbReference>
<dbReference type="Pfam" id="PF11951">
    <property type="entry name" value="Fungal_trans_2"/>
    <property type="match status" value="1"/>
</dbReference>
<dbReference type="RefSeq" id="XP_043149715.1">
    <property type="nucleotide sequence ID" value="XM_043293780.1"/>
</dbReference>
<dbReference type="PROSITE" id="PS00463">
    <property type="entry name" value="ZN2_CY6_FUNGAL_1"/>
    <property type="match status" value="1"/>
</dbReference>
<keyword evidence="4" id="KW-0539">Nucleus</keyword>
<evidence type="ECO:0000256" key="3">
    <source>
        <dbReference type="ARBA" id="ARBA00023163"/>
    </source>
</evidence>
<dbReference type="InterPro" id="IPR053178">
    <property type="entry name" value="Osmoadaptation_assoc"/>
</dbReference>
<feature type="compositionally biased region" description="Polar residues" evidence="5">
    <location>
        <begin position="407"/>
        <end position="419"/>
    </location>
</feature>
<evidence type="ECO:0000256" key="1">
    <source>
        <dbReference type="ARBA" id="ARBA00023015"/>
    </source>
</evidence>
<organism evidence="7 8">
    <name type="scientific">Aspergillus udagawae</name>
    <dbReference type="NCBI Taxonomy" id="91492"/>
    <lineage>
        <taxon>Eukaryota</taxon>
        <taxon>Fungi</taxon>
        <taxon>Dikarya</taxon>
        <taxon>Ascomycota</taxon>
        <taxon>Pezizomycotina</taxon>
        <taxon>Eurotiomycetes</taxon>
        <taxon>Eurotiomycetidae</taxon>
        <taxon>Eurotiales</taxon>
        <taxon>Aspergillaceae</taxon>
        <taxon>Aspergillus</taxon>
        <taxon>Aspergillus subgen. Fumigati</taxon>
    </lineage>
</organism>
<evidence type="ECO:0000313" key="8">
    <source>
        <dbReference type="Proteomes" id="UP000036893"/>
    </source>
</evidence>
<dbReference type="SUPFAM" id="SSF57701">
    <property type="entry name" value="Zn2/Cys6 DNA-binding domain"/>
    <property type="match status" value="1"/>
</dbReference>
<evidence type="ECO:0000313" key="7">
    <source>
        <dbReference type="EMBL" id="GIC92449.1"/>
    </source>
</evidence>
<evidence type="ECO:0000256" key="5">
    <source>
        <dbReference type="SAM" id="MobiDB-lite"/>
    </source>
</evidence>
<dbReference type="Gene3D" id="4.10.240.10">
    <property type="entry name" value="Zn(2)-C6 fungal-type DNA-binding domain"/>
    <property type="match status" value="1"/>
</dbReference>
<protein>
    <recommendedName>
        <fullName evidence="6">Zn(2)-C6 fungal-type domain-containing protein</fullName>
    </recommendedName>
</protein>
<feature type="region of interest" description="Disordered" evidence="5">
    <location>
        <begin position="400"/>
        <end position="424"/>
    </location>
</feature>
<name>A0A8E0R024_9EURO</name>
<gene>
    <name evidence="7" type="ORF">Aud_008915</name>
</gene>
<dbReference type="CDD" id="cd00067">
    <property type="entry name" value="GAL4"/>
    <property type="match status" value="1"/>
</dbReference>
<dbReference type="PANTHER" id="PTHR38111">
    <property type="entry name" value="ZN(2)-C6 FUNGAL-TYPE DOMAIN-CONTAINING PROTEIN-RELATED"/>
    <property type="match status" value="1"/>
</dbReference>
<dbReference type="InterPro" id="IPR001138">
    <property type="entry name" value="Zn2Cys6_DnaBD"/>
</dbReference>
<reference evidence="7" key="1">
    <citation type="journal article" date="2015" name="Genome Announc.">
        <title>Draft Genome Sequence of the Pathogenic Filamentous Fungus Aspergillus udagawae Strain IFM 46973T.</title>
        <authorList>
            <person name="Kusuya Y."/>
            <person name="Takahashi-Nakaguchi A."/>
            <person name="Takahashi H."/>
            <person name="Yaguchi T."/>
        </authorList>
    </citation>
    <scope>NUCLEOTIDE SEQUENCE</scope>
    <source>
        <strain evidence="7">IFM 46973</strain>
    </source>
</reference>
<dbReference type="GO" id="GO:0003677">
    <property type="term" value="F:DNA binding"/>
    <property type="evidence" value="ECO:0007669"/>
    <property type="project" value="UniProtKB-KW"/>
</dbReference>
<dbReference type="PANTHER" id="PTHR38111:SF11">
    <property type="entry name" value="TRANSCRIPTION FACTOR DOMAIN-CONTAINING PROTEIN-RELATED"/>
    <property type="match status" value="1"/>
</dbReference>